<sequence>MSSEVWGNYSWSKPDGSVRSWIDFLFTSPTVKPGQRSMVAVHFSDHRAVSFEGELTGQFPAGPGSWQQNCSLLENEELVANLRVAYVEWRDIFHSADEWWEWVMDRFRSFFKDASRAAAGEKKSEFRQLQSTLQRLFELKLRGWEMDGELEEIQKGLAEHFREDSRKIIFWTRTENLEKDEKCNSFFFKKLHSTPPCW</sequence>
<gene>
    <name evidence="1" type="ORF">NDU88_002576</name>
</gene>
<organism evidence="1 2">
    <name type="scientific">Pleurodeles waltl</name>
    <name type="common">Iberian ribbed newt</name>
    <dbReference type="NCBI Taxonomy" id="8319"/>
    <lineage>
        <taxon>Eukaryota</taxon>
        <taxon>Metazoa</taxon>
        <taxon>Chordata</taxon>
        <taxon>Craniata</taxon>
        <taxon>Vertebrata</taxon>
        <taxon>Euteleostomi</taxon>
        <taxon>Amphibia</taxon>
        <taxon>Batrachia</taxon>
        <taxon>Caudata</taxon>
        <taxon>Salamandroidea</taxon>
        <taxon>Salamandridae</taxon>
        <taxon>Pleurodelinae</taxon>
        <taxon>Pleurodeles</taxon>
    </lineage>
</organism>
<keyword evidence="2" id="KW-1185">Reference proteome</keyword>
<dbReference type="AlphaFoldDB" id="A0AAV7REE2"/>
<evidence type="ECO:0000313" key="1">
    <source>
        <dbReference type="EMBL" id="KAJ1149771.1"/>
    </source>
</evidence>
<reference evidence="1" key="1">
    <citation type="journal article" date="2022" name="bioRxiv">
        <title>Sequencing and chromosome-scale assembly of the giantPleurodeles waltlgenome.</title>
        <authorList>
            <person name="Brown T."/>
            <person name="Elewa A."/>
            <person name="Iarovenko S."/>
            <person name="Subramanian E."/>
            <person name="Araus A.J."/>
            <person name="Petzold A."/>
            <person name="Susuki M."/>
            <person name="Suzuki K.-i.T."/>
            <person name="Hayashi T."/>
            <person name="Toyoda A."/>
            <person name="Oliveira C."/>
            <person name="Osipova E."/>
            <person name="Leigh N.D."/>
            <person name="Simon A."/>
            <person name="Yun M.H."/>
        </authorList>
    </citation>
    <scope>NUCLEOTIDE SEQUENCE</scope>
    <source>
        <strain evidence="1">20211129_DDA</strain>
        <tissue evidence="1">Liver</tissue>
    </source>
</reference>
<proteinExistence type="predicted"/>
<name>A0AAV7REE2_PLEWA</name>
<comment type="caution">
    <text evidence="1">The sequence shown here is derived from an EMBL/GenBank/DDBJ whole genome shotgun (WGS) entry which is preliminary data.</text>
</comment>
<protein>
    <submittedName>
        <fullName evidence="1">Uncharacterized protein</fullName>
    </submittedName>
</protein>
<dbReference type="EMBL" id="JANPWB010000009">
    <property type="protein sequence ID" value="KAJ1149771.1"/>
    <property type="molecule type" value="Genomic_DNA"/>
</dbReference>
<accession>A0AAV7REE2</accession>
<evidence type="ECO:0000313" key="2">
    <source>
        <dbReference type="Proteomes" id="UP001066276"/>
    </source>
</evidence>
<dbReference type="Proteomes" id="UP001066276">
    <property type="component" value="Chromosome 5"/>
</dbReference>